<feature type="transmembrane region" description="Helical" evidence="1">
    <location>
        <begin position="6"/>
        <end position="26"/>
    </location>
</feature>
<proteinExistence type="predicted"/>
<evidence type="ECO:0000256" key="1">
    <source>
        <dbReference type="SAM" id="Phobius"/>
    </source>
</evidence>
<keyword evidence="1" id="KW-1133">Transmembrane helix</keyword>
<dbReference type="EMBL" id="CAJZAG010000013">
    <property type="protein sequence ID" value="CAG9184628.1"/>
    <property type="molecule type" value="Genomic_DNA"/>
</dbReference>
<evidence type="ECO:0000313" key="3">
    <source>
        <dbReference type="Proteomes" id="UP000706525"/>
    </source>
</evidence>
<reference evidence="2 3" key="1">
    <citation type="submission" date="2021-08" db="EMBL/GenBank/DDBJ databases">
        <authorList>
            <person name="Peeters C."/>
        </authorList>
    </citation>
    <scope>NUCLEOTIDE SEQUENCE [LARGE SCALE GENOMIC DNA]</scope>
    <source>
        <strain evidence="2 3">LMG 32289</strain>
    </source>
</reference>
<keyword evidence="3" id="KW-1185">Reference proteome</keyword>
<dbReference type="RefSeq" id="WP_223994385.1">
    <property type="nucleotide sequence ID" value="NZ_CAJZAG010000013.1"/>
</dbReference>
<dbReference type="Proteomes" id="UP000706525">
    <property type="component" value="Unassembled WGS sequence"/>
</dbReference>
<organism evidence="2 3">
    <name type="scientific">Cupriavidus pampae</name>
    <dbReference type="NCBI Taxonomy" id="659251"/>
    <lineage>
        <taxon>Bacteria</taxon>
        <taxon>Pseudomonadati</taxon>
        <taxon>Pseudomonadota</taxon>
        <taxon>Betaproteobacteria</taxon>
        <taxon>Burkholderiales</taxon>
        <taxon>Burkholderiaceae</taxon>
        <taxon>Cupriavidus</taxon>
    </lineage>
</organism>
<keyword evidence="1" id="KW-0472">Membrane</keyword>
<gene>
    <name evidence="2" type="ORF">LMG32289_05671</name>
</gene>
<protein>
    <recommendedName>
        <fullName evidence="4">CcmD family protein</fullName>
    </recommendedName>
</protein>
<sequence>MGTTYLEYRLLLAGIAVLWLVLLFLFQFRLVDNLGQREAEAAHHADGQ</sequence>
<keyword evidence="1" id="KW-0812">Transmembrane</keyword>
<accession>A0ABN7ZHI2</accession>
<evidence type="ECO:0008006" key="4">
    <source>
        <dbReference type="Google" id="ProtNLM"/>
    </source>
</evidence>
<name>A0ABN7ZHI2_9BURK</name>
<evidence type="ECO:0000313" key="2">
    <source>
        <dbReference type="EMBL" id="CAG9184628.1"/>
    </source>
</evidence>
<comment type="caution">
    <text evidence="2">The sequence shown here is derived from an EMBL/GenBank/DDBJ whole genome shotgun (WGS) entry which is preliminary data.</text>
</comment>